<dbReference type="Proteomes" id="UP000617041">
    <property type="component" value="Unassembled WGS sequence"/>
</dbReference>
<accession>A0A934Q2W3</accession>
<organism evidence="1 2">
    <name type="scientific">Ramlibacter algicola</name>
    <dbReference type="NCBI Taxonomy" id="2795217"/>
    <lineage>
        <taxon>Bacteria</taxon>
        <taxon>Pseudomonadati</taxon>
        <taxon>Pseudomonadota</taxon>
        <taxon>Betaproteobacteria</taxon>
        <taxon>Burkholderiales</taxon>
        <taxon>Comamonadaceae</taxon>
        <taxon>Ramlibacter</taxon>
    </lineage>
</organism>
<sequence>MSRWVALDWGTSSLRAALLDADGTVLDHHEAPQGILHVSAGGYPKVFASTVERWSLPRGTLCLASGMVGSRQGWREAPYAPCPAGPSDLAARLAWIDDAPGGLRVGIVPGVSTDTGGLPDVLRGEEVQVLGALALLGREDGTFVLPGTHSKWVDVRGGRLAAFSTFMTGEVYGLLRRHSILARTMPEDDGPLDEAAFLQGVQHARRAQGLLHGAFSARTLALFDWLAADAAPSYLSGLVIGEELRACDLANTGLDPVVVGNPALTRRYQLGLSAYGLHAVVPPGEPAWSGLHHIARALESTQ</sequence>
<evidence type="ECO:0000313" key="2">
    <source>
        <dbReference type="Proteomes" id="UP000617041"/>
    </source>
</evidence>
<dbReference type="Pfam" id="PF05035">
    <property type="entry name" value="DGOK"/>
    <property type="match status" value="1"/>
</dbReference>
<comment type="caution">
    <text evidence="1">The sequence shown here is derived from an EMBL/GenBank/DDBJ whole genome shotgun (WGS) entry which is preliminary data.</text>
</comment>
<proteinExistence type="predicted"/>
<dbReference type="CDD" id="cd24012">
    <property type="entry name" value="ASKHA_NBD_KDGal-kinase"/>
    <property type="match status" value="1"/>
</dbReference>
<dbReference type="InterPro" id="IPR007729">
    <property type="entry name" value="DGOK"/>
</dbReference>
<protein>
    <submittedName>
        <fullName evidence="1">2-dehydro-3-deoxygalactonokinase</fullName>
    </submittedName>
</protein>
<dbReference type="RefSeq" id="WP_200789003.1">
    <property type="nucleotide sequence ID" value="NZ_JAEDAO010000001.1"/>
</dbReference>
<dbReference type="Gene3D" id="3.30.420.310">
    <property type="entry name" value="2-keto-3-deoxy-galactonokinase, C-terminal domain"/>
    <property type="match status" value="1"/>
</dbReference>
<dbReference type="GO" id="GO:0034194">
    <property type="term" value="P:D-galactonate catabolic process"/>
    <property type="evidence" value="ECO:0007669"/>
    <property type="project" value="InterPro"/>
</dbReference>
<dbReference type="SUPFAM" id="SSF53067">
    <property type="entry name" value="Actin-like ATPase domain"/>
    <property type="match status" value="1"/>
</dbReference>
<evidence type="ECO:0000313" key="1">
    <source>
        <dbReference type="EMBL" id="MBK0394050.1"/>
    </source>
</evidence>
<reference evidence="1" key="1">
    <citation type="submission" date="2020-12" db="EMBL/GenBank/DDBJ databases">
        <title>Ramlibacter sp. nov., isolated from a freshwater alga, Cryptomonas.</title>
        <authorList>
            <person name="Kim H.M."/>
            <person name="Jeon C.O."/>
        </authorList>
    </citation>
    <scope>NUCLEOTIDE SEQUENCE</scope>
    <source>
        <strain evidence="1">CrO1</strain>
    </source>
</reference>
<keyword evidence="2" id="KW-1185">Reference proteome</keyword>
<dbReference type="AlphaFoldDB" id="A0A934Q2W3"/>
<dbReference type="InterPro" id="IPR042257">
    <property type="entry name" value="DGOK_C"/>
</dbReference>
<dbReference type="GO" id="GO:0008671">
    <property type="term" value="F:2-dehydro-3-deoxygalactonokinase activity"/>
    <property type="evidence" value="ECO:0007669"/>
    <property type="project" value="InterPro"/>
</dbReference>
<dbReference type="InterPro" id="IPR043129">
    <property type="entry name" value="ATPase_NBD"/>
</dbReference>
<dbReference type="InterPro" id="IPR042258">
    <property type="entry name" value="DGOK_N"/>
</dbReference>
<name>A0A934Q2W3_9BURK</name>
<gene>
    <name evidence="1" type="ORF">I8E28_15720</name>
</gene>
<dbReference type="EMBL" id="JAEDAO010000001">
    <property type="protein sequence ID" value="MBK0394050.1"/>
    <property type="molecule type" value="Genomic_DNA"/>
</dbReference>
<dbReference type="Gene3D" id="3.30.420.300">
    <property type="entry name" value="2-keto-3-deoxy-galactonokinase, substrate binding domain"/>
    <property type="match status" value="1"/>
</dbReference>